<dbReference type="EMBL" id="JAGKQQ010000001">
    <property type="protein sequence ID" value="MBP3959810.1"/>
    <property type="molecule type" value="Genomic_DNA"/>
</dbReference>
<sequence>MMGSGSSQATVDANAAWFADNDQYIENQSKLECYQHTQRAVEREVRGADALLDIGNGGFFNFDTALAGHVTAVDLFLKDGPGPTANSTFKSGSFLDLPFPDGSFDCVMQQNVLHHVTGHSIRENFANMRRCVQEMFRVCAPGGKAVVVESTVGSVFNLFERVVHGPLSWVKRRGHPVTFQYTAKQLLTAATASGFELEEFSLIPRGRWILQFGVVWPTLLTPATPIKLVLRRPRAAQAVRLAA</sequence>
<dbReference type="Gene3D" id="3.40.50.150">
    <property type="entry name" value="Vaccinia Virus protein VP39"/>
    <property type="match status" value="1"/>
</dbReference>
<keyword evidence="2" id="KW-0489">Methyltransferase</keyword>
<evidence type="ECO:0000313" key="2">
    <source>
        <dbReference type="EMBL" id="MBP3959810.1"/>
    </source>
</evidence>
<dbReference type="InterPro" id="IPR013216">
    <property type="entry name" value="Methyltransf_11"/>
</dbReference>
<evidence type="ECO:0000313" key="3">
    <source>
        <dbReference type="Proteomes" id="UP000676565"/>
    </source>
</evidence>
<protein>
    <submittedName>
        <fullName evidence="2">Class I SAM-dependent methyltransferase</fullName>
    </submittedName>
</protein>
<organism evidence="2 3">
    <name type="scientific">Gemmata palustris</name>
    <dbReference type="NCBI Taxonomy" id="2822762"/>
    <lineage>
        <taxon>Bacteria</taxon>
        <taxon>Pseudomonadati</taxon>
        <taxon>Planctomycetota</taxon>
        <taxon>Planctomycetia</taxon>
        <taxon>Gemmatales</taxon>
        <taxon>Gemmataceae</taxon>
        <taxon>Gemmata</taxon>
    </lineage>
</organism>
<keyword evidence="3" id="KW-1185">Reference proteome</keyword>
<feature type="domain" description="Methyltransferase type 11" evidence="1">
    <location>
        <begin position="52"/>
        <end position="146"/>
    </location>
</feature>
<dbReference type="RefSeq" id="WP_210660610.1">
    <property type="nucleotide sequence ID" value="NZ_JAGKQQ010000001.1"/>
</dbReference>
<gene>
    <name evidence="2" type="ORF">J8F10_31570</name>
</gene>
<proteinExistence type="predicted"/>
<dbReference type="GO" id="GO:0032259">
    <property type="term" value="P:methylation"/>
    <property type="evidence" value="ECO:0007669"/>
    <property type="project" value="UniProtKB-KW"/>
</dbReference>
<reference evidence="2 3" key="1">
    <citation type="submission" date="2021-04" db="EMBL/GenBank/DDBJ databases">
        <authorList>
            <person name="Ivanova A."/>
        </authorList>
    </citation>
    <scope>NUCLEOTIDE SEQUENCE [LARGE SCALE GENOMIC DNA]</scope>
    <source>
        <strain evidence="2 3">G18</strain>
    </source>
</reference>
<dbReference type="SUPFAM" id="SSF53335">
    <property type="entry name" value="S-adenosyl-L-methionine-dependent methyltransferases"/>
    <property type="match status" value="1"/>
</dbReference>
<accession>A0ABS5C2V1</accession>
<name>A0ABS5C2V1_9BACT</name>
<evidence type="ECO:0000259" key="1">
    <source>
        <dbReference type="Pfam" id="PF08241"/>
    </source>
</evidence>
<dbReference type="Pfam" id="PF08241">
    <property type="entry name" value="Methyltransf_11"/>
    <property type="match status" value="1"/>
</dbReference>
<comment type="caution">
    <text evidence="2">The sequence shown here is derived from an EMBL/GenBank/DDBJ whole genome shotgun (WGS) entry which is preliminary data.</text>
</comment>
<dbReference type="GO" id="GO:0008168">
    <property type="term" value="F:methyltransferase activity"/>
    <property type="evidence" value="ECO:0007669"/>
    <property type="project" value="UniProtKB-KW"/>
</dbReference>
<keyword evidence="2" id="KW-0808">Transferase</keyword>
<dbReference type="InterPro" id="IPR029063">
    <property type="entry name" value="SAM-dependent_MTases_sf"/>
</dbReference>
<dbReference type="Proteomes" id="UP000676565">
    <property type="component" value="Unassembled WGS sequence"/>
</dbReference>